<feature type="region of interest" description="Disordered" evidence="2">
    <location>
        <begin position="619"/>
        <end position="645"/>
    </location>
</feature>
<dbReference type="SMART" id="SM00025">
    <property type="entry name" value="Pumilio"/>
    <property type="match status" value="7"/>
</dbReference>
<dbReference type="GO" id="GO:0005730">
    <property type="term" value="C:nucleolus"/>
    <property type="evidence" value="ECO:0007669"/>
    <property type="project" value="TreeGrafter"/>
</dbReference>
<dbReference type="InterPro" id="IPR001313">
    <property type="entry name" value="Pumilio_RNA-bd_rpt"/>
</dbReference>
<dbReference type="SUPFAM" id="SSF48371">
    <property type="entry name" value="ARM repeat"/>
    <property type="match status" value="2"/>
</dbReference>
<dbReference type="GeneID" id="136808421"/>
<dbReference type="InterPro" id="IPR040000">
    <property type="entry name" value="NOP9"/>
</dbReference>
<reference evidence="3" key="1">
    <citation type="submission" date="2021-01" db="UniProtKB">
        <authorList>
            <consortium name="EnsemblMetazoa"/>
        </authorList>
    </citation>
    <scope>IDENTIFICATION</scope>
</reference>
<dbReference type="Gene3D" id="1.25.10.10">
    <property type="entry name" value="Leucine-rich Repeat Variant"/>
    <property type="match status" value="3"/>
</dbReference>
<dbReference type="GO" id="GO:0000447">
    <property type="term" value="P:endonucleolytic cleavage in ITS1 to separate SSU-rRNA from 5.8S rRNA and LSU-rRNA from tricistronic rRNA transcript (SSU-rRNA, 5.8S rRNA, LSU-rRNA)"/>
    <property type="evidence" value="ECO:0007669"/>
    <property type="project" value="TreeGrafter"/>
</dbReference>
<feature type="region of interest" description="Disordered" evidence="2">
    <location>
        <begin position="276"/>
        <end position="301"/>
    </location>
</feature>
<dbReference type="GO" id="GO:0000480">
    <property type="term" value="P:endonucleolytic cleavage in 5'-ETS of tricistronic rRNA transcript (SSU-rRNA, 5.8S rRNA, LSU-rRNA)"/>
    <property type="evidence" value="ECO:0007669"/>
    <property type="project" value="TreeGrafter"/>
</dbReference>
<keyword evidence="1" id="KW-0677">Repeat</keyword>
<keyword evidence="4" id="KW-1185">Reference proteome</keyword>
<dbReference type="AlphaFoldDB" id="A0A7M6DPT5"/>
<evidence type="ECO:0000313" key="4">
    <source>
        <dbReference type="Proteomes" id="UP000594262"/>
    </source>
</evidence>
<evidence type="ECO:0008006" key="5">
    <source>
        <dbReference type="Google" id="ProtNLM"/>
    </source>
</evidence>
<dbReference type="Proteomes" id="UP000594262">
    <property type="component" value="Unplaced"/>
</dbReference>
<dbReference type="PANTHER" id="PTHR13102">
    <property type="entry name" value="NUCLEOLAR PROTEIN 9"/>
    <property type="match status" value="1"/>
</dbReference>
<dbReference type="InterPro" id="IPR016024">
    <property type="entry name" value="ARM-type_fold"/>
</dbReference>
<dbReference type="Pfam" id="PF22493">
    <property type="entry name" value="PUF_NOP9"/>
    <property type="match status" value="1"/>
</dbReference>
<name>A0A7M6DPT5_9CNID</name>
<sequence>MSEKSKQEEENAEDDKKSGRLKEEVISYFKRVEQVLLEDAFEDGNHKEAFVKNVFLEVEKEGMQLGRHPITSRVLEQLIPLLSDTQYETLILLMEKEVETLCTDRFASHVVELFCKEIIKHITEESVADAFLGLCKNIKKQVDVFLRDTYGSHVLSTLLQTLSGVQVPETITKSRISRESKKVKKKKKKPQHPQMFQNSVNLKDSVTTSEVPDSFHKMYRRFLKTIKDDDNFGELLCHRTASPVLQVLVITLQKVSTEKFAQMTELIVRKARIEMTSPNNKDGGEGVDDSDESEEEEDEDTFHKLPVVLTDQVGSHLFEVLLQTADEETFDNLTVRCMLKMLVSLSIHPIANFLVQTMLRCMDKKKKAKPFIRKLSKFTEDILAAGHMGCIVRVAESISRLGLSDQEEKFIETLTRSLHIPEDPEKMEKSFCKLVLSMMTHDIFYKVELIPSGEPDHSLKNDAINYHGACLLKSCLSFKKCQMIAKSLLSLNKEELTTIACHPSGNHVFESFLSNTNIKKKMKNSLSDMFRGKFAVLASDKFGSRVIDALWKNVGEESKDFIKTELTQNKSRLESDLYGRIVLCNCEINQQARKMREIKEKQDKKRKMFEDILPVSKKEEKSVMVKEEEQPPAKKTKGKNKNDRVAKYREQLKALGISFDDEEQT</sequence>
<dbReference type="GO" id="GO:0030686">
    <property type="term" value="C:90S preribosome"/>
    <property type="evidence" value="ECO:0007669"/>
    <property type="project" value="TreeGrafter"/>
</dbReference>
<dbReference type="OrthoDB" id="6021544at2759"/>
<dbReference type="RefSeq" id="XP_066921059.1">
    <property type="nucleotide sequence ID" value="XM_067064958.1"/>
</dbReference>
<dbReference type="PANTHER" id="PTHR13102:SF0">
    <property type="entry name" value="NUCLEOLAR PROTEIN 9"/>
    <property type="match status" value="1"/>
</dbReference>
<evidence type="ECO:0000256" key="2">
    <source>
        <dbReference type="SAM" id="MobiDB-lite"/>
    </source>
</evidence>
<dbReference type="GO" id="GO:0000472">
    <property type="term" value="P:endonucleolytic cleavage to generate mature 5'-end of SSU-rRNA from (SSU-rRNA, 5.8S rRNA, LSU-rRNA)"/>
    <property type="evidence" value="ECO:0007669"/>
    <property type="project" value="TreeGrafter"/>
</dbReference>
<evidence type="ECO:0000256" key="1">
    <source>
        <dbReference type="ARBA" id="ARBA00022737"/>
    </source>
</evidence>
<accession>A0A7M6DPT5</accession>
<organism evidence="3 4">
    <name type="scientific">Clytia hemisphaerica</name>
    <dbReference type="NCBI Taxonomy" id="252671"/>
    <lineage>
        <taxon>Eukaryota</taxon>
        <taxon>Metazoa</taxon>
        <taxon>Cnidaria</taxon>
        <taxon>Hydrozoa</taxon>
        <taxon>Hydroidolina</taxon>
        <taxon>Leptothecata</taxon>
        <taxon>Obeliida</taxon>
        <taxon>Clytiidae</taxon>
        <taxon>Clytia</taxon>
    </lineage>
</organism>
<dbReference type="GO" id="GO:0000056">
    <property type="term" value="P:ribosomal small subunit export from nucleus"/>
    <property type="evidence" value="ECO:0007669"/>
    <property type="project" value="TreeGrafter"/>
</dbReference>
<feature type="compositionally biased region" description="Acidic residues" evidence="2">
    <location>
        <begin position="285"/>
        <end position="300"/>
    </location>
</feature>
<dbReference type="InterPro" id="IPR011989">
    <property type="entry name" value="ARM-like"/>
</dbReference>
<evidence type="ECO:0000313" key="3">
    <source>
        <dbReference type="EnsemblMetazoa" id="CLYHEMP020994.1"/>
    </source>
</evidence>
<protein>
    <recommendedName>
        <fullName evidence="5">Nucleolar protein 9</fullName>
    </recommendedName>
</protein>
<dbReference type="GO" id="GO:0030688">
    <property type="term" value="C:preribosome, small subunit precursor"/>
    <property type="evidence" value="ECO:0007669"/>
    <property type="project" value="TreeGrafter"/>
</dbReference>
<proteinExistence type="predicted"/>
<feature type="compositionally biased region" description="Basic and acidic residues" evidence="2">
    <location>
        <begin position="619"/>
        <end position="632"/>
    </location>
</feature>
<dbReference type="EnsemblMetazoa" id="CLYHEMT020994.1">
    <property type="protein sequence ID" value="CLYHEMP020994.1"/>
    <property type="gene ID" value="CLYHEMG020994"/>
</dbReference>
<dbReference type="GO" id="GO:0003723">
    <property type="term" value="F:RNA binding"/>
    <property type="evidence" value="ECO:0007669"/>
    <property type="project" value="InterPro"/>
</dbReference>